<organism evidence="3 4">
    <name type="scientific">Oceanobacillus longus</name>
    <dbReference type="NCBI Taxonomy" id="930120"/>
    <lineage>
        <taxon>Bacteria</taxon>
        <taxon>Bacillati</taxon>
        <taxon>Bacillota</taxon>
        <taxon>Bacilli</taxon>
        <taxon>Bacillales</taxon>
        <taxon>Bacillaceae</taxon>
        <taxon>Oceanobacillus</taxon>
    </lineage>
</organism>
<gene>
    <name evidence="3" type="ORF">ACFOUV_08685</name>
</gene>
<protein>
    <submittedName>
        <fullName evidence="3">VanZ family protein</fullName>
    </submittedName>
</protein>
<dbReference type="RefSeq" id="WP_379496365.1">
    <property type="nucleotide sequence ID" value="NZ_JBHSAO010000006.1"/>
</dbReference>
<keyword evidence="1" id="KW-1133">Transmembrane helix</keyword>
<keyword evidence="4" id="KW-1185">Reference proteome</keyword>
<sequence length="166" mass="19114">MKKYLYWLLPFGWMGIIFYSSATPYEQQDIKPLMGSLIDFSLLEPFVGWISFNYNHSLVNVDVLGINGFIEFFIRKGAHVTVFFLLVCFLYIAFRKSTDFRIEIRLIFSFLLTVIYAVLDELHQGMTPNRTPYAGDVMLDSVGGLLAVFCIIMINGFGKRRNSAHK</sequence>
<dbReference type="NCBIfam" id="NF037970">
    <property type="entry name" value="vanZ_1"/>
    <property type="match status" value="1"/>
</dbReference>
<comment type="caution">
    <text evidence="3">The sequence shown here is derived from an EMBL/GenBank/DDBJ whole genome shotgun (WGS) entry which is preliminary data.</text>
</comment>
<feature type="transmembrane region" description="Helical" evidence="1">
    <location>
        <begin position="72"/>
        <end position="93"/>
    </location>
</feature>
<dbReference type="Pfam" id="PF04892">
    <property type="entry name" value="VanZ"/>
    <property type="match status" value="1"/>
</dbReference>
<name>A0ABV8GYY5_9BACI</name>
<keyword evidence="1" id="KW-0812">Transmembrane</keyword>
<feature type="transmembrane region" description="Helical" evidence="1">
    <location>
        <begin position="102"/>
        <end position="119"/>
    </location>
</feature>
<proteinExistence type="predicted"/>
<dbReference type="InterPro" id="IPR016747">
    <property type="entry name" value="Phosphotransbutyrylase"/>
</dbReference>
<evidence type="ECO:0000259" key="2">
    <source>
        <dbReference type="Pfam" id="PF04892"/>
    </source>
</evidence>
<feature type="transmembrane region" description="Helical" evidence="1">
    <location>
        <begin position="139"/>
        <end position="158"/>
    </location>
</feature>
<feature type="domain" description="VanZ-like" evidence="2">
    <location>
        <begin position="7"/>
        <end position="154"/>
    </location>
</feature>
<evidence type="ECO:0000256" key="1">
    <source>
        <dbReference type="SAM" id="Phobius"/>
    </source>
</evidence>
<dbReference type="PIRSF" id="PIRSF019083">
    <property type="entry name" value="UCP019083_VanZ"/>
    <property type="match status" value="1"/>
</dbReference>
<feature type="transmembrane region" description="Helical" evidence="1">
    <location>
        <begin position="6"/>
        <end position="25"/>
    </location>
</feature>
<keyword evidence="1" id="KW-0472">Membrane</keyword>
<accession>A0ABV8GYY5</accession>
<dbReference type="InterPro" id="IPR006976">
    <property type="entry name" value="VanZ-like"/>
</dbReference>
<dbReference type="Proteomes" id="UP001595772">
    <property type="component" value="Unassembled WGS sequence"/>
</dbReference>
<evidence type="ECO:0000313" key="4">
    <source>
        <dbReference type="Proteomes" id="UP001595772"/>
    </source>
</evidence>
<reference evidence="4" key="1">
    <citation type="journal article" date="2019" name="Int. J. Syst. Evol. Microbiol.">
        <title>The Global Catalogue of Microorganisms (GCM) 10K type strain sequencing project: providing services to taxonomists for standard genome sequencing and annotation.</title>
        <authorList>
            <consortium name="The Broad Institute Genomics Platform"/>
            <consortium name="The Broad Institute Genome Sequencing Center for Infectious Disease"/>
            <person name="Wu L."/>
            <person name="Ma J."/>
        </authorList>
    </citation>
    <scope>NUCLEOTIDE SEQUENCE [LARGE SCALE GENOMIC DNA]</scope>
    <source>
        <strain evidence="4">IBRC-M 10703</strain>
    </source>
</reference>
<evidence type="ECO:0000313" key="3">
    <source>
        <dbReference type="EMBL" id="MFC4023867.1"/>
    </source>
</evidence>
<dbReference type="EMBL" id="JBHSAO010000006">
    <property type="protein sequence ID" value="MFC4023867.1"/>
    <property type="molecule type" value="Genomic_DNA"/>
</dbReference>